<keyword evidence="1" id="KW-0175">Coiled coil</keyword>
<accession>A0A0G1SKX9</accession>
<proteinExistence type="predicted"/>
<evidence type="ECO:0000313" key="3">
    <source>
        <dbReference type="EMBL" id="KKU33975.1"/>
    </source>
</evidence>
<gene>
    <name evidence="3" type="ORF">UX45_C0006G0027</name>
</gene>
<comment type="caution">
    <text evidence="3">The sequence shown here is derived from an EMBL/GenBank/DDBJ whole genome shotgun (WGS) entry which is preliminary data.</text>
</comment>
<feature type="region of interest" description="Disordered" evidence="2">
    <location>
        <begin position="1"/>
        <end position="25"/>
    </location>
</feature>
<evidence type="ECO:0000313" key="4">
    <source>
        <dbReference type="Proteomes" id="UP000034705"/>
    </source>
</evidence>
<sequence>MSEQFFSHDMPSEKSAPASVHTRTLEQPPVRIPETSTQVEQDIDRCTRVVSGMKTLLERASSGASLRTASLLRIGSLLIALGAGTAGSLREAHADTIHYPDVGGIDIPEGGTIDIYPDQRLEAAQDFLQQARSELIHLQEQEESLRGHEENPDVAYVMRQRLRENLRRQQHLISMIVQKEALVDQLSQTLEDQEIERVEGLMERAQTLREKGRGERAEILEEKASIRLYGTANTEIDVYMASIGVREEGRKIAMYDEAGTFQVFVIAPGLQPNGFYRDARHDTFTIVLKSPTNYYGFFLKEGKLYAHGVCTEQGRPLHP</sequence>
<organism evidence="3 4">
    <name type="scientific">Candidatus Uhrbacteria bacterium GW2011_GWF2_46_218</name>
    <dbReference type="NCBI Taxonomy" id="1619001"/>
    <lineage>
        <taxon>Bacteria</taxon>
        <taxon>Candidatus Uhriibacteriota</taxon>
    </lineage>
</organism>
<feature type="coiled-coil region" evidence="1">
    <location>
        <begin position="121"/>
        <end position="148"/>
    </location>
</feature>
<name>A0A0G1SKX9_9BACT</name>
<reference evidence="3 4" key="1">
    <citation type="journal article" date="2015" name="Nature">
        <title>rRNA introns, odd ribosomes, and small enigmatic genomes across a large radiation of phyla.</title>
        <authorList>
            <person name="Brown C.T."/>
            <person name="Hug L.A."/>
            <person name="Thomas B.C."/>
            <person name="Sharon I."/>
            <person name="Castelle C.J."/>
            <person name="Singh A."/>
            <person name="Wilkins M.J."/>
            <person name="Williams K.H."/>
            <person name="Banfield J.F."/>
        </authorList>
    </citation>
    <scope>NUCLEOTIDE SEQUENCE [LARGE SCALE GENOMIC DNA]</scope>
</reference>
<dbReference type="EMBL" id="LCMG01000006">
    <property type="protein sequence ID" value="KKU33975.1"/>
    <property type="molecule type" value="Genomic_DNA"/>
</dbReference>
<feature type="coiled-coil region" evidence="1">
    <location>
        <begin position="176"/>
        <end position="211"/>
    </location>
</feature>
<dbReference type="Proteomes" id="UP000034705">
    <property type="component" value="Unassembled WGS sequence"/>
</dbReference>
<evidence type="ECO:0000256" key="1">
    <source>
        <dbReference type="SAM" id="Coils"/>
    </source>
</evidence>
<protein>
    <submittedName>
        <fullName evidence="3">Uncharacterized protein</fullName>
    </submittedName>
</protein>
<dbReference type="AlphaFoldDB" id="A0A0G1SKX9"/>
<evidence type="ECO:0000256" key="2">
    <source>
        <dbReference type="SAM" id="MobiDB-lite"/>
    </source>
</evidence>